<name>A0A974PTG0_9HYPH</name>
<dbReference type="KEGG" id="xdi:EZH22_12015"/>
<gene>
    <name evidence="1" type="ORF">EZH22_12015</name>
</gene>
<dbReference type="GO" id="GO:0016491">
    <property type="term" value="F:oxidoreductase activity"/>
    <property type="evidence" value="ECO:0007669"/>
    <property type="project" value="InterPro"/>
</dbReference>
<reference evidence="1 2" key="1">
    <citation type="submission" date="2020-10" db="EMBL/GenBank/DDBJ databases">
        <title>Degradation of 1,4-Dioxane by Xanthobacter sp. YN2, via a Novel Group-2 Soluble Di-Iron Monooxygenase.</title>
        <authorList>
            <person name="Ma F."/>
            <person name="Wang Y."/>
            <person name="Yang J."/>
            <person name="Guo H."/>
            <person name="Su D."/>
            <person name="Yu L."/>
        </authorList>
    </citation>
    <scope>NUCLEOTIDE SEQUENCE [LARGE SCALE GENOMIC DNA]</scope>
    <source>
        <strain evidence="1 2">YN2</strain>
    </source>
</reference>
<dbReference type="EMBL" id="CP063362">
    <property type="protein sequence ID" value="QRG08928.1"/>
    <property type="molecule type" value="Genomic_DNA"/>
</dbReference>
<keyword evidence="2" id="KW-1185">Reference proteome</keyword>
<dbReference type="AlphaFoldDB" id="A0A974PTG0"/>
<evidence type="ECO:0000313" key="1">
    <source>
        <dbReference type="EMBL" id="QRG08928.1"/>
    </source>
</evidence>
<protein>
    <submittedName>
        <fullName evidence="1">Uncharacterized protein</fullName>
    </submittedName>
</protein>
<proteinExistence type="predicted"/>
<evidence type="ECO:0000313" key="2">
    <source>
        <dbReference type="Proteomes" id="UP000596427"/>
    </source>
</evidence>
<dbReference type="RefSeq" id="WP_203195844.1">
    <property type="nucleotide sequence ID" value="NZ_CP063362.1"/>
</dbReference>
<dbReference type="InterPro" id="IPR000415">
    <property type="entry name" value="Nitroreductase-like"/>
</dbReference>
<sequence>MSLPDWPIVTAWPRQVEAPDRDFFQVLGQRRSRTGGDLPEPKLAALLRHSTQLRERRPDGRFGQWESRTAPSAGGLHTLRLLVIGAGLTVGGLYDGEAHALRAPTDLSEARELNRRSVHELTGADSGATIQLVADGRLYADCYDGWETLMWRDAGAMSAILSLIATALSVNAVILGRRGDAIVNAAGLTGDWIAAGALQLSSG</sequence>
<organism evidence="1 2">
    <name type="scientific">Xanthobacter dioxanivorans</name>
    <dbReference type="NCBI Taxonomy" id="2528964"/>
    <lineage>
        <taxon>Bacteria</taxon>
        <taxon>Pseudomonadati</taxon>
        <taxon>Pseudomonadota</taxon>
        <taxon>Alphaproteobacteria</taxon>
        <taxon>Hyphomicrobiales</taxon>
        <taxon>Xanthobacteraceae</taxon>
        <taxon>Xanthobacter</taxon>
    </lineage>
</organism>
<dbReference type="Proteomes" id="UP000596427">
    <property type="component" value="Chromosome"/>
</dbReference>
<accession>A0A974PTG0</accession>
<dbReference type="Gene3D" id="3.40.109.10">
    <property type="entry name" value="NADH Oxidase"/>
    <property type="match status" value="1"/>
</dbReference>